<keyword evidence="1" id="KW-0472">Membrane</keyword>
<feature type="transmembrane region" description="Helical" evidence="1">
    <location>
        <begin position="67"/>
        <end position="88"/>
    </location>
</feature>
<feature type="transmembrane region" description="Helical" evidence="1">
    <location>
        <begin position="144"/>
        <end position="165"/>
    </location>
</feature>
<sequence>MGVGRIFAIIGGLLGILSMVLFYFMPEIFNLWRFADEGSFVFIYIGGFGSWSREIPINLGIRFSEDIFLLIVSLLIVGGSALSIIAGVKGSKTLGILGGFILLAGPVLFLLEVITQIGVIGDVLEIIPLLSSFNLVFGNAGAQWGIWISYFLTIGGGLLGIIGGATT</sequence>
<accession>A0A0F9TCH0</accession>
<feature type="transmembrane region" description="Helical" evidence="1">
    <location>
        <begin position="100"/>
        <end position="124"/>
    </location>
</feature>
<protein>
    <submittedName>
        <fullName evidence="2">Uncharacterized protein</fullName>
    </submittedName>
</protein>
<dbReference type="EMBL" id="LAZR01001777">
    <property type="protein sequence ID" value="KKN39193.1"/>
    <property type="molecule type" value="Genomic_DNA"/>
</dbReference>
<proteinExistence type="predicted"/>
<organism evidence="2">
    <name type="scientific">marine sediment metagenome</name>
    <dbReference type="NCBI Taxonomy" id="412755"/>
    <lineage>
        <taxon>unclassified sequences</taxon>
        <taxon>metagenomes</taxon>
        <taxon>ecological metagenomes</taxon>
    </lineage>
</organism>
<comment type="caution">
    <text evidence="2">The sequence shown here is derived from an EMBL/GenBank/DDBJ whole genome shotgun (WGS) entry which is preliminary data.</text>
</comment>
<dbReference type="AlphaFoldDB" id="A0A0F9TCH0"/>
<feature type="transmembrane region" description="Helical" evidence="1">
    <location>
        <begin position="6"/>
        <end position="24"/>
    </location>
</feature>
<name>A0A0F9TCH0_9ZZZZ</name>
<reference evidence="2" key="1">
    <citation type="journal article" date="2015" name="Nature">
        <title>Complex archaea that bridge the gap between prokaryotes and eukaryotes.</title>
        <authorList>
            <person name="Spang A."/>
            <person name="Saw J.H."/>
            <person name="Jorgensen S.L."/>
            <person name="Zaremba-Niedzwiedzka K."/>
            <person name="Martijn J."/>
            <person name="Lind A.E."/>
            <person name="van Eijk R."/>
            <person name="Schleper C."/>
            <person name="Guy L."/>
            <person name="Ettema T.J."/>
        </authorList>
    </citation>
    <scope>NUCLEOTIDE SEQUENCE</scope>
</reference>
<keyword evidence="1" id="KW-1133">Transmembrane helix</keyword>
<evidence type="ECO:0000256" key="1">
    <source>
        <dbReference type="SAM" id="Phobius"/>
    </source>
</evidence>
<evidence type="ECO:0000313" key="2">
    <source>
        <dbReference type="EMBL" id="KKN39193.1"/>
    </source>
</evidence>
<gene>
    <name evidence="2" type="ORF">LCGC14_0745770</name>
</gene>
<keyword evidence="1" id="KW-0812">Transmembrane</keyword>